<dbReference type="Proteomes" id="UP000694522">
    <property type="component" value="Unplaced"/>
</dbReference>
<evidence type="ECO:0000313" key="4">
    <source>
        <dbReference type="Ensembl" id="ENSACOP00000013540.1"/>
    </source>
</evidence>
<reference evidence="4" key="1">
    <citation type="submission" date="2025-08" db="UniProtKB">
        <authorList>
            <consortium name="Ensembl"/>
        </authorList>
    </citation>
    <scope>IDENTIFICATION</scope>
</reference>
<evidence type="ECO:0000313" key="5">
    <source>
        <dbReference type="Proteomes" id="UP000694522"/>
    </source>
</evidence>
<keyword evidence="2" id="KW-0460">Magnesium</keyword>
<dbReference type="PANTHER" id="PTHR45745">
    <property type="entry name" value="PHOSPHOMANNOMUTASE 45A"/>
    <property type="match status" value="1"/>
</dbReference>
<evidence type="ECO:0000256" key="3">
    <source>
        <dbReference type="ARBA" id="ARBA00023235"/>
    </source>
</evidence>
<dbReference type="Ensembl" id="ENSACOT00000014018.1">
    <property type="protein sequence ID" value="ENSACOP00000013540.1"/>
    <property type="gene ID" value="ENSACOG00000009416.1"/>
</dbReference>
<evidence type="ECO:0000256" key="1">
    <source>
        <dbReference type="ARBA" id="ARBA00022723"/>
    </source>
</evidence>
<dbReference type="PANTHER" id="PTHR45745:SF3">
    <property type="entry name" value="PHOSPHOPENTOMUTASE"/>
    <property type="match status" value="1"/>
</dbReference>
<keyword evidence="1" id="KW-0479">Metal-binding</keyword>
<dbReference type="GO" id="GO:0008973">
    <property type="term" value="F:phosphopentomutase activity"/>
    <property type="evidence" value="ECO:0007669"/>
    <property type="project" value="TreeGrafter"/>
</dbReference>
<accession>A0A8B9FR73</accession>
<dbReference type="GO" id="GO:0046872">
    <property type="term" value="F:metal ion binding"/>
    <property type="evidence" value="ECO:0007669"/>
    <property type="project" value="UniProtKB-KW"/>
</dbReference>
<dbReference type="GO" id="GO:0005634">
    <property type="term" value="C:nucleus"/>
    <property type="evidence" value="ECO:0007669"/>
    <property type="project" value="TreeGrafter"/>
</dbReference>
<organism evidence="4 5">
    <name type="scientific">Amazona collaria</name>
    <name type="common">yellow-billed parrot</name>
    <dbReference type="NCBI Taxonomy" id="241587"/>
    <lineage>
        <taxon>Eukaryota</taxon>
        <taxon>Metazoa</taxon>
        <taxon>Chordata</taxon>
        <taxon>Craniata</taxon>
        <taxon>Vertebrata</taxon>
        <taxon>Euteleostomi</taxon>
        <taxon>Archelosauria</taxon>
        <taxon>Archosauria</taxon>
        <taxon>Dinosauria</taxon>
        <taxon>Saurischia</taxon>
        <taxon>Theropoda</taxon>
        <taxon>Coelurosauria</taxon>
        <taxon>Aves</taxon>
        <taxon>Neognathae</taxon>
        <taxon>Neoaves</taxon>
        <taxon>Telluraves</taxon>
        <taxon>Australaves</taxon>
        <taxon>Psittaciformes</taxon>
        <taxon>Psittacidae</taxon>
        <taxon>Amazona</taxon>
    </lineage>
</organism>
<dbReference type="AlphaFoldDB" id="A0A8B9FR73"/>
<proteinExistence type="predicted"/>
<keyword evidence="5" id="KW-1185">Reference proteome</keyword>
<reference evidence="4" key="2">
    <citation type="submission" date="2025-09" db="UniProtKB">
        <authorList>
            <consortium name="Ensembl"/>
        </authorList>
    </citation>
    <scope>IDENTIFICATION</scope>
</reference>
<evidence type="ECO:0000256" key="2">
    <source>
        <dbReference type="ARBA" id="ARBA00022842"/>
    </source>
</evidence>
<protein>
    <submittedName>
        <fullName evidence="4">Uncharacterized protein</fullName>
    </submittedName>
</protein>
<keyword evidence="3" id="KW-0413">Isomerase</keyword>
<dbReference type="GO" id="GO:0006166">
    <property type="term" value="P:purine ribonucleoside salvage"/>
    <property type="evidence" value="ECO:0007669"/>
    <property type="project" value="TreeGrafter"/>
</dbReference>
<name>A0A8B9FR73_9PSIT</name>
<sequence length="78" mass="8572">MGFFGYLSYTEAIAGNVLMQLLAEGNAGELQKYFDSWMEFGTARLRAVMGAGISHMNDLTVIQTTQGFTDTLRIISVT</sequence>